<dbReference type="PIRSF" id="PIRSF033563">
    <property type="entry name" value="UCP033563"/>
    <property type="match status" value="1"/>
</dbReference>
<accession>A0ABT0K1R4</accession>
<keyword evidence="3" id="KW-1185">Reference proteome</keyword>
<dbReference type="EMBL" id="JALKFT010000021">
    <property type="protein sequence ID" value="MCK9877745.1"/>
    <property type="molecule type" value="Genomic_DNA"/>
</dbReference>
<proteinExistence type="predicted"/>
<evidence type="ECO:0000313" key="2">
    <source>
        <dbReference type="EMBL" id="MCK9877745.1"/>
    </source>
</evidence>
<protein>
    <submittedName>
        <fullName evidence="2">DUF1015 domain-containing protein</fullName>
    </submittedName>
</protein>
<feature type="compositionally biased region" description="Pro residues" evidence="1">
    <location>
        <begin position="19"/>
        <end position="34"/>
    </location>
</feature>
<dbReference type="RefSeq" id="WP_248825941.1">
    <property type="nucleotide sequence ID" value="NZ_JALKFT010000021.1"/>
</dbReference>
<name>A0ABT0K1R4_9ACTN</name>
<dbReference type="PANTHER" id="PTHR36454">
    <property type="entry name" value="LMO2823 PROTEIN"/>
    <property type="match status" value="1"/>
</dbReference>
<dbReference type="Proteomes" id="UP001201873">
    <property type="component" value="Unassembled WGS sequence"/>
</dbReference>
<comment type="caution">
    <text evidence="2">The sequence shown here is derived from an EMBL/GenBank/DDBJ whole genome shotgun (WGS) entry which is preliminary data.</text>
</comment>
<organism evidence="2 3">
    <name type="scientific">Frankia umida</name>
    <dbReference type="NCBI Taxonomy" id="573489"/>
    <lineage>
        <taxon>Bacteria</taxon>
        <taxon>Bacillati</taxon>
        <taxon>Actinomycetota</taxon>
        <taxon>Actinomycetes</taxon>
        <taxon>Frankiales</taxon>
        <taxon>Frankiaceae</taxon>
        <taxon>Frankia</taxon>
    </lineage>
</organism>
<dbReference type="InterPro" id="IPR008323">
    <property type="entry name" value="UCP033563"/>
</dbReference>
<dbReference type="PANTHER" id="PTHR36454:SF1">
    <property type="entry name" value="DUF1015 DOMAIN-CONTAINING PROTEIN"/>
    <property type="match status" value="1"/>
</dbReference>
<feature type="region of interest" description="Disordered" evidence="1">
    <location>
        <begin position="1"/>
        <end position="34"/>
    </location>
</feature>
<sequence>MVNADAHGPNPGVPTASDPAPPAAAPPAAVPGPTSVPEPAGLVLAPIRAARFDVDGAALAARTSPPYDIIDEAERARLWASDEHNVVRLILPGDDYPAAAATLRDWLASGVLRRDERPAVYVCEEEQDGHVQRGLIGAVALADPAAGIILPHENTMAGPVADRLALTQATEANLEPIFLLYAGGGPTSRLVATVVTTTPTVETTTDDGVTHRLWLVDDPATLDAVAADLLPRRAVIADGHHRYATYRQYQAQRHAAGDGPGPWDFGLAFLVDATVSGPRVHAIHRSIGALPLAEAVRRASAAFTVRPLTAPPAASGATADGDWLLAELAAAGRHGPAFVLTDGATSHLLTAPDPALLARSLPADRSEAFRRLDVTIAHLALIVDVWGLPDTVDVVDYHHDVPAAIAAAAAAGGTALLLNPTPVEDVTAVAQAGERMPRKSTLFTPKPRTGLLLRPLVS</sequence>
<gene>
    <name evidence="2" type="ORF">MXD59_18530</name>
</gene>
<dbReference type="Pfam" id="PF06245">
    <property type="entry name" value="DUF1015"/>
    <property type="match status" value="1"/>
</dbReference>
<evidence type="ECO:0000256" key="1">
    <source>
        <dbReference type="SAM" id="MobiDB-lite"/>
    </source>
</evidence>
<reference evidence="2 3" key="1">
    <citation type="submission" date="2022-04" db="EMBL/GenBank/DDBJ databases">
        <title>Genome diversity in the genus Frankia.</title>
        <authorList>
            <person name="Carlos-Shanley C."/>
            <person name="Hahn D."/>
        </authorList>
    </citation>
    <scope>NUCLEOTIDE SEQUENCE [LARGE SCALE GENOMIC DNA]</scope>
    <source>
        <strain evidence="2 3">Ag45/Mut15</strain>
    </source>
</reference>
<evidence type="ECO:0000313" key="3">
    <source>
        <dbReference type="Proteomes" id="UP001201873"/>
    </source>
</evidence>